<dbReference type="InterPro" id="IPR036291">
    <property type="entry name" value="NAD(P)-bd_dom_sf"/>
</dbReference>
<evidence type="ECO:0000256" key="1">
    <source>
        <dbReference type="ARBA" id="ARBA00023027"/>
    </source>
</evidence>
<dbReference type="Pfam" id="PF01408">
    <property type="entry name" value="GFO_IDH_MocA"/>
    <property type="match status" value="1"/>
</dbReference>
<evidence type="ECO:0000259" key="3">
    <source>
        <dbReference type="Pfam" id="PF01408"/>
    </source>
</evidence>
<dbReference type="AlphaFoldDB" id="A0A931GET2"/>
<dbReference type="Proteomes" id="UP000625033">
    <property type="component" value="Unassembled WGS sequence"/>
</dbReference>
<dbReference type="Gene3D" id="3.40.50.720">
    <property type="entry name" value="NAD(P)-binding Rossmann-like Domain"/>
    <property type="match status" value="1"/>
</dbReference>
<dbReference type="InterPro" id="IPR055170">
    <property type="entry name" value="GFO_IDH_MocA-like_dom"/>
</dbReference>
<organism evidence="5 6">
    <name type="scientific">Zhihengliuella flava</name>
    <dbReference type="NCBI Taxonomy" id="1285193"/>
    <lineage>
        <taxon>Bacteria</taxon>
        <taxon>Bacillati</taxon>
        <taxon>Actinomycetota</taxon>
        <taxon>Actinomycetes</taxon>
        <taxon>Micrococcales</taxon>
        <taxon>Micrococcaceae</taxon>
        <taxon>Zhihengliuella</taxon>
    </lineage>
</organism>
<evidence type="ECO:0000313" key="6">
    <source>
        <dbReference type="Proteomes" id="UP000625033"/>
    </source>
</evidence>
<evidence type="ECO:0000256" key="2">
    <source>
        <dbReference type="SAM" id="MobiDB-lite"/>
    </source>
</evidence>
<protein>
    <submittedName>
        <fullName evidence="5">Dehydrogenase</fullName>
    </submittedName>
</protein>
<feature type="domain" description="Gfo/Idh/MocA-like oxidoreductase N-terminal" evidence="3">
    <location>
        <begin position="2"/>
        <end position="120"/>
    </location>
</feature>
<dbReference type="SUPFAM" id="SSF51735">
    <property type="entry name" value="NAD(P)-binding Rossmann-fold domains"/>
    <property type="match status" value="1"/>
</dbReference>
<evidence type="ECO:0000313" key="5">
    <source>
        <dbReference type="EMBL" id="MBG6084470.1"/>
    </source>
</evidence>
<dbReference type="GO" id="GO:0000166">
    <property type="term" value="F:nucleotide binding"/>
    <property type="evidence" value="ECO:0007669"/>
    <property type="project" value="InterPro"/>
</dbReference>
<dbReference type="SUPFAM" id="SSF55347">
    <property type="entry name" value="Glyceraldehyde-3-phosphate dehydrogenase-like, C-terminal domain"/>
    <property type="match status" value="1"/>
</dbReference>
<dbReference type="InterPro" id="IPR000683">
    <property type="entry name" value="Gfo/Idh/MocA-like_OxRdtase_N"/>
</dbReference>
<dbReference type="EMBL" id="JADOTZ010000001">
    <property type="protein sequence ID" value="MBG6084470.1"/>
    <property type="molecule type" value="Genomic_DNA"/>
</dbReference>
<dbReference type="PANTHER" id="PTHR43249">
    <property type="entry name" value="UDP-N-ACETYL-2-AMINO-2-DEOXY-D-GLUCURONATE OXIDASE"/>
    <property type="match status" value="1"/>
</dbReference>
<reference evidence="5" key="1">
    <citation type="submission" date="2020-11" db="EMBL/GenBank/DDBJ databases">
        <title>Sequencing the genomes of 1000 actinobacteria strains.</title>
        <authorList>
            <person name="Klenk H.-P."/>
        </authorList>
    </citation>
    <scope>NUCLEOTIDE SEQUENCE</scope>
    <source>
        <strain evidence="5">DSM 26152</strain>
    </source>
</reference>
<keyword evidence="1" id="KW-0520">NAD</keyword>
<feature type="domain" description="GFO/IDH/MocA-like oxidoreductase" evidence="4">
    <location>
        <begin position="133"/>
        <end position="253"/>
    </location>
</feature>
<dbReference type="PANTHER" id="PTHR43249:SF1">
    <property type="entry name" value="D-GLUCOSIDE 3-DEHYDROGENASE"/>
    <property type="match status" value="1"/>
</dbReference>
<comment type="caution">
    <text evidence="5">The sequence shown here is derived from an EMBL/GenBank/DDBJ whole genome shotgun (WGS) entry which is preliminary data.</text>
</comment>
<sequence length="392" mass="42189">MLKVAIIGSGSISALHLEAYTRFAERCEVVAFVDISAHHAEARRDEFGLTEARIYPTVEEMLAAETIDLVSICTPPSTHEALSVTCLNAGVNVLCEKPMAPSLAACDAILRAEQASGAIFASVAQNRYRDDVAQLRATVESGLLGDVSRVVVDSSWWRGLPYYDLWWRGTWEKEGGGCTLNHAVHHIDLLLWMLGRPEAVTAVLANVAHENAEVEDLSVAVLQYQRALATVTSSVVDHGEPAGITVQGRHASASLAGEVVADLSLPNGFRVPEGDPERVEQIRAFTADLPPLKYTGHTGQIDDFLTALETGTRPAIDGHDGRLTIEVITAIYEAGIERRAVDLPLAAENPFTQDGTLLERAPRFYAKSASVQDFAEAPATQTADAEKAGAAR</sequence>
<dbReference type="Gene3D" id="3.30.360.10">
    <property type="entry name" value="Dihydrodipicolinate Reductase, domain 2"/>
    <property type="match status" value="1"/>
</dbReference>
<dbReference type="RefSeq" id="WP_196835773.1">
    <property type="nucleotide sequence ID" value="NZ_JADOTZ010000001.1"/>
</dbReference>
<feature type="region of interest" description="Disordered" evidence="2">
    <location>
        <begin position="372"/>
        <end position="392"/>
    </location>
</feature>
<proteinExistence type="predicted"/>
<dbReference type="InterPro" id="IPR052515">
    <property type="entry name" value="Gfo/Idh/MocA_Oxidoreductase"/>
</dbReference>
<gene>
    <name evidence="5" type="ORF">IW252_001237</name>
</gene>
<evidence type="ECO:0000259" key="4">
    <source>
        <dbReference type="Pfam" id="PF22725"/>
    </source>
</evidence>
<keyword evidence="6" id="KW-1185">Reference proteome</keyword>
<accession>A0A931GET2</accession>
<name>A0A931GET2_9MICC</name>
<dbReference type="Pfam" id="PF22725">
    <property type="entry name" value="GFO_IDH_MocA_C3"/>
    <property type="match status" value="1"/>
</dbReference>